<dbReference type="RefSeq" id="WP_101458930.1">
    <property type="nucleotide sequence ID" value="NZ_CP025408.1"/>
</dbReference>
<evidence type="ECO:0000313" key="2">
    <source>
        <dbReference type="Proteomes" id="UP000233742"/>
    </source>
</evidence>
<dbReference type="Proteomes" id="UP000233742">
    <property type="component" value="Chromosome"/>
</dbReference>
<dbReference type="KEGG" id="paro:CUV01_01530"/>
<reference evidence="1 2" key="1">
    <citation type="submission" date="2017-12" db="EMBL/GenBank/DDBJ databases">
        <authorList>
            <person name="Hurst M.R.H."/>
        </authorList>
    </citation>
    <scope>NUCLEOTIDE SEQUENCE [LARGE SCALE GENOMIC DNA]</scope>
    <source>
        <strain evidence="1 2">BM15</strain>
    </source>
</reference>
<dbReference type="AlphaFoldDB" id="A0A2K9EW34"/>
<organism evidence="1 2">
    <name type="scientific">Paracoccus tegillarcae</name>
    <dbReference type="NCBI Taxonomy" id="1529068"/>
    <lineage>
        <taxon>Bacteria</taxon>
        <taxon>Pseudomonadati</taxon>
        <taxon>Pseudomonadota</taxon>
        <taxon>Alphaproteobacteria</taxon>
        <taxon>Rhodobacterales</taxon>
        <taxon>Paracoccaceae</taxon>
        <taxon>Paracoccus</taxon>
    </lineage>
</organism>
<protein>
    <submittedName>
        <fullName evidence="1">Uncharacterized protein</fullName>
    </submittedName>
</protein>
<accession>A0A2K9EW34</accession>
<dbReference type="EMBL" id="CP025408">
    <property type="protein sequence ID" value="AUH32252.1"/>
    <property type="molecule type" value="Genomic_DNA"/>
</dbReference>
<gene>
    <name evidence="1" type="ORF">CUV01_01530</name>
</gene>
<sequence length="66" mass="7597">MTDLGFSRRRWAGPRFRINALAARLAKPPRGKLAPLPTNLHLRRDIGLPAERYEPTDRSQLRFPGF</sequence>
<keyword evidence="2" id="KW-1185">Reference proteome</keyword>
<proteinExistence type="predicted"/>
<evidence type="ECO:0000313" key="1">
    <source>
        <dbReference type="EMBL" id="AUH32252.1"/>
    </source>
</evidence>
<name>A0A2K9EW34_9RHOB</name>